<dbReference type="InterPro" id="IPR035093">
    <property type="entry name" value="RelE/ParE_toxin_dom_sf"/>
</dbReference>
<protein>
    <recommendedName>
        <fullName evidence="2">Killer suppression protein HigA</fullName>
    </recommendedName>
</protein>
<gene>
    <name evidence="1" type="ORF">MNBD_GAMMA26-32</name>
</gene>
<sequence length="109" mass="12245">MDITFINDKMKRLSENHRVAERQFGAACARKLRVRLADLEAAATVSDLVAGRPHPLKGDRQGQFAVDLAGGIRLVFEPNHNPCPRLDSKAIDWPRVTRIRIVFIGDYHG</sequence>
<evidence type="ECO:0008006" key="2">
    <source>
        <dbReference type="Google" id="ProtNLM"/>
    </source>
</evidence>
<reference evidence="1" key="1">
    <citation type="submission" date="2018-06" db="EMBL/GenBank/DDBJ databases">
        <authorList>
            <person name="Zhirakovskaya E."/>
        </authorList>
    </citation>
    <scope>NUCLEOTIDE SEQUENCE</scope>
</reference>
<dbReference type="SUPFAM" id="SSF143011">
    <property type="entry name" value="RelE-like"/>
    <property type="match status" value="1"/>
</dbReference>
<proteinExistence type="predicted"/>
<dbReference type="AlphaFoldDB" id="A0A3B1AZY8"/>
<dbReference type="EMBL" id="UOFX01000089">
    <property type="protein sequence ID" value="VAX11639.1"/>
    <property type="molecule type" value="Genomic_DNA"/>
</dbReference>
<organism evidence="1">
    <name type="scientific">hydrothermal vent metagenome</name>
    <dbReference type="NCBI Taxonomy" id="652676"/>
    <lineage>
        <taxon>unclassified sequences</taxon>
        <taxon>metagenomes</taxon>
        <taxon>ecological metagenomes</taxon>
    </lineage>
</organism>
<dbReference type="Gene3D" id="3.30.2310.20">
    <property type="entry name" value="RelE-like"/>
    <property type="match status" value="1"/>
</dbReference>
<name>A0A3B1AZY8_9ZZZZ</name>
<accession>A0A3B1AZY8</accession>
<evidence type="ECO:0000313" key="1">
    <source>
        <dbReference type="EMBL" id="VAX11639.1"/>
    </source>
</evidence>